<organism evidence="2 3">
    <name type="scientific">Kocuria soli</name>
    <dbReference type="NCBI Taxonomy" id="2485125"/>
    <lineage>
        <taxon>Bacteria</taxon>
        <taxon>Bacillati</taxon>
        <taxon>Actinomycetota</taxon>
        <taxon>Actinomycetes</taxon>
        <taxon>Micrococcales</taxon>
        <taxon>Micrococcaceae</taxon>
        <taxon>Kocuria</taxon>
    </lineage>
</organism>
<evidence type="ECO:0000313" key="2">
    <source>
        <dbReference type="EMBL" id="ROZ61628.1"/>
    </source>
</evidence>
<dbReference type="EMBL" id="RKMF01000020">
    <property type="protein sequence ID" value="ROZ61628.1"/>
    <property type="molecule type" value="Genomic_DNA"/>
</dbReference>
<name>A0A3N4A862_9MICC</name>
<dbReference type="Proteomes" id="UP000270616">
    <property type="component" value="Unassembled WGS sequence"/>
</dbReference>
<gene>
    <name evidence="2" type="ORF">EDL96_12795</name>
</gene>
<dbReference type="OrthoDB" id="9960827at2"/>
<proteinExistence type="predicted"/>
<keyword evidence="1" id="KW-0472">Membrane</keyword>
<accession>A0A3N4A862</accession>
<feature type="transmembrane region" description="Helical" evidence="1">
    <location>
        <begin position="47"/>
        <end position="70"/>
    </location>
</feature>
<reference evidence="2 3" key="1">
    <citation type="submission" date="2018-10" db="EMBL/GenBank/DDBJ databases">
        <title>Kocuria sp. M5W7-7, whole genome shotgun sequence.</title>
        <authorList>
            <person name="Tuo L."/>
        </authorList>
    </citation>
    <scope>NUCLEOTIDE SEQUENCE [LARGE SCALE GENOMIC DNA]</scope>
    <source>
        <strain evidence="2 3">M5W7-7</strain>
    </source>
</reference>
<dbReference type="RefSeq" id="WP_123826624.1">
    <property type="nucleotide sequence ID" value="NZ_RKMF01000020.1"/>
</dbReference>
<protein>
    <recommendedName>
        <fullName evidence="4">Integral membrane protein</fullName>
    </recommendedName>
</protein>
<dbReference type="AlphaFoldDB" id="A0A3N4A862"/>
<sequence>MIKDFLTTQATNVQTAAVNISAQSFDPGVTVQSDAPFLEPLRTAAGWGMALGLVFVVIIVVVGGVLIATGKVTNTPGNQSKGFMVVLFSLIGAAVIAGASAVVFFGTTIGMGA</sequence>
<evidence type="ECO:0000313" key="3">
    <source>
        <dbReference type="Proteomes" id="UP000270616"/>
    </source>
</evidence>
<keyword evidence="3" id="KW-1185">Reference proteome</keyword>
<comment type="caution">
    <text evidence="2">The sequence shown here is derived from an EMBL/GenBank/DDBJ whole genome shotgun (WGS) entry which is preliminary data.</text>
</comment>
<evidence type="ECO:0008006" key="4">
    <source>
        <dbReference type="Google" id="ProtNLM"/>
    </source>
</evidence>
<keyword evidence="1" id="KW-1133">Transmembrane helix</keyword>
<keyword evidence="1" id="KW-0812">Transmembrane</keyword>
<evidence type="ECO:0000256" key="1">
    <source>
        <dbReference type="SAM" id="Phobius"/>
    </source>
</evidence>
<feature type="transmembrane region" description="Helical" evidence="1">
    <location>
        <begin position="82"/>
        <end position="105"/>
    </location>
</feature>